<dbReference type="PIRSF" id="PIRSF002070">
    <property type="entry name" value="SSB"/>
    <property type="match status" value="1"/>
</dbReference>
<dbReference type="Gene3D" id="2.40.50.140">
    <property type="entry name" value="Nucleic acid-binding proteins"/>
    <property type="match status" value="1"/>
</dbReference>
<reference evidence="4 5" key="1">
    <citation type="submission" date="2017-02" db="EMBL/GenBank/DDBJ databases">
        <authorList>
            <person name="Peterson S.W."/>
        </authorList>
    </citation>
    <scope>NUCLEOTIDE SEQUENCE [LARGE SCALE GENOMIC DNA]</scope>
    <source>
        <strain evidence="4 5">ATCC 17233</strain>
    </source>
</reference>
<organism evidence="4 5">
    <name type="scientific">Eubacterium ruminantium</name>
    <dbReference type="NCBI Taxonomy" id="42322"/>
    <lineage>
        <taxon>Bacteria</taxon>
        <taxon>Bacillati</taxon>
        <taxon>Bacillota</taxon>
        <taxon>Clostridia</taxon>
        <taxon>Eubacteriales</taxon>
        <taxon>Eubacteriaceae</taxon>
        <taxon>Eubacterium</taxon>
    </lineage>
</organism>
<sequence length="139" mass="15519">MNNVVLIGNLCRDGEVRYSIGENATAIYRNSIAVQRKFKDKSTGNYESDFIGIEAFGKTAEFLDKYFPKGSKVAVTGEIRTGSYVNKDGQKVYTTDVLVNNAEFCTKRDENSVPQVQAQPQTPEFMAISSDIEEDLPFK</sequence>
<dbReference type="CDD" id="cd04496">
    <property type="entry name" value="SSB_OBF"/>
    <property type="match status" value="1"/>
</dbReference>
<name>A0A1T4P1L0_9FIRM</name>
<dbReference type="PROSITE" id="PS50935">
    <property type="entry name" value="SSB"/>
    <property type="match status" value="1"/>
</dbReference>
<protein>
    <recommendedName>
        <fullName evidence="2 3">Single-stranded DNA-binding protein</fullName>
        <shortName evidence="2">SSB</shortName>
    </recommendedName>
</protein>
<evidence type="ECO:0000256" key="2">
    <source>
        <dbReference type="HAMAP-Rule" id="MF_00984"/>
    </source>
</evidence>
<comment type="subunit">
    <text evidence="2">Homotetramer.</text>
</comment>
<dbReference type="InterPro" id="IPR011344">
    <property type="entry name" value="ssDNA-bd"/>
</dbReference>
<gene>
    <name evidence="4" type="ORF">SAMN02745110_01812</name>
</gene>
<keyword evidence="5" id="KW-1185">Reference proteome</keyword>
<dbReference type="OrthoDB" id="9809878at2"/>
<evidence type="ECO:0000313" key="5">
    <source>
        <dbReference type="Proteomes" id="UP000189857"/>
    </source>
</evidence>
<dbReference type="RefSeq" id="WP_078787631.1">
    <property type="nucleotide sequence ID" value="NZ_FMTO01000009.1"/>
</dbReference>
<accession>A0A1T4P1L0</accession>
<dbReference type="NCBIfam" id="TIGR00621">
    <property type="entry name" value="ssb"/>
    <property type="match status" value="1"/>
</dbReference>
<dbReference type="HAMAP" id="MF_00984">
    <property type="entry name" value="SSB"/>
    <property type="match status" value="1"/>
</dbReference>
<dbReference type="Pfam" id="PF00436">
    <property type="entry name" value="SSB"/>
    <property type="match status" value="1"/>
</dbReference>
<dbReference type="Proteomes" id="UP000189857">
    <property type="component" value="Unassembled WGS sequence"/>
</dbReference>
<dbReference type="GO" id="GO:0006260">
    <property type="term" value="P:DNA replication"/>
    <property type="evidence" value="ECO:0007669"/>
    <property type="project" value="InterPro"/>
</dbReference>
<dbReference type="SUPFAM" id="SSF50249">
    <property type="entry name" value="Nucleic acid-binding proteins"/>
    <property type="match status" value="1"/>
</dbReference>
<dbReference type="PANTHER" id="PTHR10302:SF27">
    <property type="entry name" value="SINGLE-STRANDED DNA-BINDING PROTEIN"/>
    <property type="match status" value="1"/>
</dbReference>
<comment type="caution">
    <text evidence="2">Lacks conserved residue(s) required for the propagation of feature annotation.</text>
</comment>
<dbReference type="EMBL" id="FUXA01000010">
    <property type="protein sequence ID" value="SJZ85383.1"/>
    <property type="molecule type" value="Genomic_DNA"/>
</dbReference>
<dbReference type="InterPro" id="IPR000424">
    <property type="entry name" value="Primosome_PriB/ssb"/>
</dbReference>
<evidence type="ECO:0000313" key="4">
    <source>
        <dbReference type="EMBL" id="SJZ85383.1"/>
    </source>
</evidence>
<keyword evidence="1 2" id="KW-0238">DNA-binding</keyword>
<proteinExistence type="inferred from homology"/>
<dbReference type="GO" id="GO:0003697">
    <property type="term" value="F:single-stranded DNA binding"/>
    <property type="evidence" value="ECO:0007669"/>
    <property type="project" value="UniProtKB-UniRule"/>
</dbReference>
<dbReference type="AlphaFoldDB" id="A0A1T4P1L0"/>
<evidence type="ECO:0000256" key="3">
    <source>
        <dbReference type="PIRNR" id="PIRNR002070"/>
    </source>
</evidence>
<dbReference type="PANTHER" id="PTHR10302">
    <property type="entry name" value="SINGLE-STRANDED DNA-BINDING PROTEIN"/>
    <property type="match status" value="1"/>
</dbReference>
<dbReference type="InterPro" id="IPR012340">
    <property type="entry name" value="NA-bd_OB-fold"/>
</dbReference>
<dbReference type="GO" id="GO:0009295">
    <property type="term" value="C:nucleoid"/>
    <property type="evidence" value="ECO:0007669"/>
    <property type="project" value="TreeGrafter"/>
</dbReference>
<evidence type="ECO:0000256" key="1">
    <source>
        <dbReference type="ARBA" id="ARBA00023125"/>
    </source>
</evidence>